<dbReference type="SUPFAM" id="SSF46689">
    <property type="entry name" value="Homeodomain-like"/>
    <property type="match status" value="1"/>
</dbReference>
<feature type="region of interest" description="Disordered" evidence="1">
    <location>
        <begin position="408"/>
        <end position="428"/>
    </location>
</feature>
<dbReference type="OMA" id="CCHALDE"/>
<dbReference type="Gene3D" id="1.10.10.60">
    <property type="entry name" value="Homeodomain-like"/>
    <property type="match status" value="1"/>
</dbReference>
<dbReference type="GO" id="GO:0006361">
    <property type="term" value="P:transcription initiation at RNA polymerase I promoter"/>
    <property type="evidence" value="ECO:0000318"/>
    <property type="project" value="GO_Central"/>
</dbReference>
<feature type="compositionally biased region" description="Acidic residues" evidence="1">
    <location>
        <begin position="598"/>
        <end position="625"/>
    </location>
</feature>
<organism evidence="2 3">
    <name type="scientific">Emericella nidulans (strain FGSC A4 / ATCC 38163 / CBS 112.46 / NRRL 194 / M139)</name>
    <name type="common">Aspergillus nidulans</name>
    <dbReference type="NCBI Taxonomy" id="227321"/>
    <lineage>
        <taxon>Eukaryota</taxon>
        <taxon>Fungi</taxon>
        <taxon>Dikarya</taxon>
        <taxon>Ascomycota</taxon>
        <taxon>Pezizomycotina</taxon>
        <taxon>Eurotiomycetes</taxon>
        <taxon>Eurotiomycetidae</taxon>
        <taxon>Eurotiales</taxon>
        <taxon>Aspergillaceae</taxon>
        <taxon>Aspergillus</taxon>
        <taxon>Aspergillus subgen. Nidulantes</taxon>
    </lineage>
</organism>
<dbReference type="PANTHER" id="PTHR28079:SF1">
    <property type="entry name" value="RNA POLYMERASE I-SPECIFIC TRANSCRIPTION INITIATION FACTOR RRN5"/>
    <property type="match status" value="1"/>
</dbReference>
<feature type="compositionally biased region" description="Basic and acidic residues" evidence="1">
    <location>
        <begin position="556"/>
        <end position="567"/>
    </location>
</feature>
<feature type="compositionally biased region" description="Basic and acidic residues" evidence="1">
    <location>
        <begin position="632"/>
        <end position="679"/>
    </location>
</feature>
<reference evidence="3" key="2">
    <citation type="journal article" date="2009" name="Fungal Genet. Biol.">
        <title>The 2008 update of the Aspergillus nidulans genome annotation: a community effort.</title>
        <authorList>
            <person name="Wortman J.R."/>
            <person name="Gilsenan J.M."/>
            <person name="Joardar V."/>
            <person name="Deegan J."/>
            <person name="Clutterbuck J."/>
            <person name="Andersen M.R."/>
            <person name="Archer D."/>
            <person name="Bencina M."/>
            <person name="Braus G."/>
            <person name="Coutinho P."/>
            <person name="von Dohren H."/>
            <person name="Doonan J."/>
            <person name="Driessen A.J."/>
            <person name="Durek P."/>
            <person name="Espeso E."/>
            <person name="Fekete E."/>
            <person name="Flipphi M."/>
            <person name="Estrada C.G."/>
            <person name="Geysens S."/>
            <person name="Goldman G."/>
            <person name="de Groot P.W."/>
            <person name="Hansen K."/>
            <person name="Harris S.D."/>
            <person name="Heinekamp T."/>
            <person name="Helmstaedt K."/>
            <person name="Henrissat B."/>
            <person name="Hofmann G."/>
            <person name="Homan T."/>
            <person name="Horio T."/>
            <person name="Horiuchi H."/>
            <person name="James S."/>
            <person name="Jones M."/>
            <person name="Karaffa L."/>
            <person name="Karanyi Z."/>
            <person name="Kato M."/>
            <person name="Keller N."/>
            <person name="Kelly D.E."/>
            <person name="Kiel J.A."/>
            <person name="Kim J.M."/>
            <person name="van der Klei I.J."/>
            <person name="Klis F.M."/>
            <person name="Kovalchuk A."/>
            <person name="Krasevec N."/>
            <person name="Kubicek C.P."/>
            <person name="Liu B."/>
            <person name="Maccabe A."/>
            <person name="Meyer V."/>
            <person name="Mirabito P."/>
            <person name="Miskei M."/>
            <person name="Mos M."/>
            <person name="Mullins J."/>
            <person name="Nelson D.R."/>
            <person name="Nielsen J."/>
            <person name="Oakley B.R."/>
            <person name="Osmani S.A."/>
            <person name="Pakula T."/>
            <person name="Paszewski A."/>
            <person name="Paulsen I."/>
            <person name="Pilsyk S."/>
            <person name="Pocsi I."/>
            <person name="Punt P.J."/>
            <person name="Ram A.F."/>
            <person name="Ren Q."/>
            <person name="Robellet X."/>
            <person name="Robson G."/>
            <person name="Seiboth B."/>
            <person name="van Solingen P."/>
            <person name="Specht T."/>
            <person name="Sun J."/>
            <person name="Taheri-Talesh N."/>
            <person name="Takeshita N."/>
            <person name="Ussery D."/>
            <person name="vanKuyk P.A."/>
            <person name="Visser H."/>
            <person name="van de Vondervoort P.J."/>
            <person name="de Vries R.P."/>
            <person name="Walton J."/>
            <person name="Xiang X."/>
            <person name="Xiong Y."/>
            <person name="Zeng A.P."/>
            <person name="Brandt B.W."/>
            <person name="Cornell M.J."/>
            <person name="van den Hondel C.A."/>
            <person name="Visser J."/>
            <person name="Oliver S.G."/>
            <person name="Turner G."/>
        </authorList>
    </citation>
    <scope>GENOME REANNOTATION</scope>
    <source>
        <strain evidence="3">FGSC A4 / ATCC 38163 / CBS 112.46 / NRRL 194 / M139</strain>
    </source>
</reference>
<reference evidence="3" key="1">
    <citation type="journal article" date="2005" name="Nature">
        <title>Sequencing of Aspergillus nidulans and comparative analysis with A. fumigatus and A. oryzae.</title>
        <authorList>
            <person name="Galagan J.E."/>
            <person name="Calvo S.E."/>
            <person name="Cuomo C."/>
            <person name="Ma L.J."/>
            <person name="Wortman J.R."/>
            <person name="Batzoglou S."/>
            <person name="Lee S.I."/>
            <person name="Basturkmen M."/>
            <person name="Spevak C.C."/>
            <person name="Clutterbuck J."/>
            <person name="Kapitonov V."/>
            <person name="Jurka J."/>
            <person name="Scazzocchio C."/>
            <person name="Farman M."/>
            <person name="Butler J."/>
            <person name="Purcell S."/>
            <person name="Harris S."/>
            <person name="Braus G.H."/>
            <person name="Draht O."/>
            <person name="Busch S."/>
            <person name="D'Enfert C."/>
            <person name="Bouchier C."/>
            <person name="Goldman G.H."/>
            <person name="Bell-Pedersen D."/>
            <person name="Griffiths-Jones S."/>
            <person name="Doonan J.H."/>
            <person name="Yu J."/>
            <person name="Vienken K."/>
            <person name="Pain A."/>
            <person name="Freitag M."/>
            <person name="Selker E.U."/>
            <person name="Archer D.B."/>
            <person name="Penalva M.A."/>
            <person name="Oakley B.R."/>
            <person name="Momany M."/>
            <person name="Tanaka T."/>
            <person name="Kumagai T."/>
            <person name="Asai K."/>
            <person name="Machida M."/>
            <person name="Nierman W.C."/>
            <person name="Denning D.W."/>
            <person name="Caddick M."/>
            <person name="Hynes M."/>
            <person name="Paoletti M."/>
            <person name="Fischer R."/>
            <person name="Miller B."/>
            <person name="Dyer P."/>
            <person name="Sachs M.S."/>
            <person name="Osmani S.A."/>
            <person name="Birren B.W."/>
        </authorList>
    </citation>
    <scope>NUCLEOTIDE SEQUENCE [LARGE SCALE GENOMIC DNA]</scope>
    <source>
        <strain evidence="3">FGSC A4 / ATCC 38163 / CBS 112.46 / NRRL 194 / M139</strain>
    </source>
</reference>
<feature type="compositionally biased region" description="Basic and acidic residues" evidence="1">
    <location>
        <begin position="527"/>
        <end position="541"/>
    </location>
</feature>
<dbReference type="HOGENOM" id="CLU_396910_0_0_1"/>
<dbReference type="GO" id="GO:0000182">
    <property type="term" value="F:rDNA binding"/>
    <property type="evidence" value="ECO:0000318"/>
    <property type="project" value="GO_Central"/>
</dbReference>
<dbReference type="InParanoid" id="Q5AYC4"/>
<dbReference type="OrthoDB" id="2240312at2759"/>
<dbReference type="eggNOG" id="ENOG502S6UJ">
    <property type="taxonomic scope" value="Eukaryota"/>
</dbReference>
<gene>
    <name evidence="2" type="ORF">ANIA_06706</name>
</gene>
<evidence type="ECO:0000313" key="2">
    <source>
        <dbReference type="EMBL" id="CBF71289.1"/>
    </source>
</evidence>
<feature type="region of interest" description="Disordered" evidence="1">
    <location>
        <begin position="526"/>
        <end position="694"/>
    </location>
</feature>
<dbReference type="AlphaFoldDB" id="Q5AYC4"/>
<accession>Q5AYC4</accession>
<evidence type="ECO:0008006" key="4">
    <source>
        <dbReference type="Google" id="ProtNLM"/>
    </source>
</evidence>
<evidence type="ECO:0000313" key="3">
    <source>
        <dbReference type="Proteomes" id="UP000000560"/>
    </source>
</evidence>
<dbReference type="KEGG" id="ani:ANIA_06706"/>
<evidence type="ECO:0000256" key="1">
    <source>
        <dbReference type="SAM" id="MobiDB-lite"/>
    </source>
</evidence>
<dbReference type="GO" id="GO:0042790">
    <property type="term" value="P:nucleolar large rRNA transcription by RNA polymerase I"/>
    <property type="evidence" value="ECO:0007669"/>
    <property type="project" value="InterPro"/>
</dbReference>
<sequence length="694" mass="78569">MSSSDVHSEDDDELSDTPFIKPRVARGPRARVLNKLRASLSENSIESYKKLLDRTFEENPIAKEDNFNTTQDGIVVWTPQEKRAFFEVLDRKGRGGIREIATAIQSKSELEILEYIRLLQKGVRRQHFNDTHARTAILGDIPAAAEISKECCDALDNYAELLCLEEQRDEDRTGRAKHGGLWIIDEELAGKLETAIAEEQKDPSNPSLEIAVHANEAHLEKGLSTPDVNDAATFFKLTNWILLSERLFMNFGGHRLEDNWVNVAFEGETPAMTADVVSDFYKIALTVTRRLVHATHFFASSRVRRNGKASRPSATVIKASDVRRAARTFDMRTNASEYWIGVARRCSLEVEDSRHRKSWNPIPLDYDEVETLLSQTLLPSEPYERITPSPSSRERSKSIISDVSLDSLAAESNDSEDEHAEALDHQHSSAEELSCWTALGRTPRDSPNPQLLNAEIRIPPKPPGKRKTTEELVDWRDRTLYRSEWEEYGYETEKLDGEFASQRKKRLTMASFRPLSGINIQVANETSKLDSDSREHMRVEAETEAEFDYQTDNSDPEFRLRSPDRLSRSKSQPKPIVSRTSSRKRTPVSYAPPQGFEFDVEMEVDSETCNGDADEELRETNDDQGGDYVSLSEKDFNGEHGEDKDEKDASVSSVSDDHYHPSSPRDESISVWDEGHNEGDDNDNAEKGNFLSGH</sequence>
<dbReference type="EMBL" id="BN001301">
    <property type="protein sequence ID" value="CBF71289.1"/>
    <property type="molecule type" value="Genomic_DNA"/>
</dbReference>
<proteinExistence type="predicted"/>
<dbReference type="GeneID" id="2870364"/>
<dbReference type="VEuPathDB" id="FungiDB:AN6706"/>
<accession>C8V1P3</accession>
<keyword evidence="3" id="KW-1185">Reference proteome</keyword>
<dbReference type="InterPro" id="IPR009057">
    <property type="entry name" value="Homeodomain-like_sf"/>
</dbReference>
<feature type="region of interest" description="Disordered" evidence="1">
    <location>
        <begin position="1"/>
        <end position="21"/>
    </location>
</feature>
<dbReference type="Proteomes" id="UP000000560">
    <property type="component" value="Chromosome I"/>
</dbReference>
<dbReference type="STRING" id="227321.Q5AYC4"/>
<protein>
    <recommendedName>
        <fullName evidence="4">Myb-like domain-containing protein</fullName>
    </recommendedName>
</protein>
<dbReference type="RefSeq" id="XP_664310.1">
    <property type="nucleotide sequence ID" value="XM_659218.1"/>
</dbReference>
<dbReference type="InterPro" id="IPR039601">
    <property type="entry name" value="Rrn5"/>
</dbReference>
<dbReference type="PANTHER" id="PTHR28079">
    <property type="entry name" value="RNA POLYMERASE I-SPECIFIC TRANSCRIPTION INITIATION FACTOR RRN5"/>
    <property type="match status" value="1"/>
</dbReference>
<dbReference type="GO" id="GO:0000500">
    <property type="term" value="C:RNA polymerase I upstream activating factor complex"/>
    <property type="evidence" value="ECO:0000318"/>
    <property type="project" value="GO_Central"/>
</dbReference>
<name>Q5AYC4_EMENI</name>